<keyword evidence="2" id="KW-0680">Restriction system</keyword>
<dbReference type="PANTHER" id="PTHR30408:SF12">
    <property type="entry name" value="TYPE I RESTRICTION ENZYME MJAVIII SPECIFICITY SUBUNIT"/>
    <property type="match status" value="1"/>
</dbReference>
<feature type="coiled-coil region" evidence="4">
    <location>
        <begin position="247"/>
        <end position="274"/>
    </location>
</feature>
<dbReference type="SUPFAM" id="SSF116734">
    <property type="entry name" value="DNA methylase specificity domain"/>
    <property type="match status" value="2"/>
</dbReference>
<accession>A0ABM7W583</accession>
<dbReference type="Gene3D" id="1.10.287.1120">
    <property type="entry name" value="Bipartite methylase S protein"/>
    <property type="match status" value="2"/>
</dbReference>
<reference evidence="6 7" key="1">
    <citation type="submission" date="2022-01" db="EMBL/GenBank/DDBJ databases">
        <title>Desulfofustis limnae sp. nov., a novel mesophilic sulfate-reducing bacterium isolated from marsh soil.</title>
        <authorList>
            <person name="Watanabe M."/>
            <person name="Takahashi A."/>
            <person name="Kojima H."/>
            <person name="Fukui M."/>
        </authorList>
    </citation>
    <scope>NUCLEOTIDE SEQUENCE [LARGE SCALE GENOMIC DNA]</scope>
    <source>
        <strain evidence="6 7">PPLL</strain>
    </source>
</reference>
<feature type="domain" description="Type I restriction modification DNA specificity" evidence="5">
    <location>
        <begin position="76"/>
        <end position="260"/>
    </location>
</feature>
<name>A0ABM7W583_9BACT</name>
<evidence type="ECO:0000256" key="2">
    <source>
        <dbReference type="ARBA" id="ARBA00022747"/>
    </source>
</evidence>
<dbReference type="EMBL" id="AP025516">
    <property type="protein sequence ID" value="BDD86072.1"/>
    <property type="molecule type" value="Genomic_DNA"/>
</dbReference>
<evidence type="ECO:0000313" key="7">
    <source>
        <dbReference type="Proteomes" id="UP000830055"/>
    </source>
</evidence>
<evidence type="ECO:0000259" key="5">
    <source>
        <dbReference type="Pfam" id="PF01420"/>
    </source>
</evidence>
<organism evidence="6 7">
    <name type="scientific">Desulfofustis limnaeus</name>
    <dbReference type="NCBI Taxonomy" id="2740163"/>
    <lineage>
        <taxon>Bacteria</taxon>
        <taxon>Pseudomonadati</taxon>
        <taxon>Thermodesulfobacteriota</taxon>
        <taxon>Desulfobulbia</taxon>
        <taxon>Desulfobulbales</taxon>
        <taxon>Desulfocapsaceae</taxon>
        <taxon>Desulfofustis</taxon>
    </lineage>
</organism>
<keyword evidence="7" id="KW-1185">Reference proteome</keyword>
<comment type="similarity">
    <text evidence="1">Belongs to the type-I restriction system S methylase family.</text>
</comment>
<dbReference type="Proteomes" id="UP000830055">
    <property type="component" value="Chromosome"/>
</dbReference>
<evidence type="ECO:0000256" key="4">
    <source>
        <dbReference type="SAM" id="Coils"/>
    </source>
</evidence>
<evidence type="ECO:0000256" key="1">
    <source>
        <dbReference type="ARBA" id="ARBA00010923"/>
    </source>
</evidence>
<proteinExistence type="inferred from homology"/>
<keyword evidence="3" id="KW-0238">DNA-binding</keyword>
<dbReference type="PANTHER" id="PTHR30408">
    <property type="entry name" value="TYPE-1 RESTRICTION ENZYME ECOKI SPECIFICITY PROTEIN"/>
    <property type="match status" value="1"/>
</dbReference>
<sequence length="283" mass="31287">MAGSIHNTVYMPVFQKLKVTLPPRKEQEAIATALSDVDALLAKLDQLIAKKRDLKQAAMQQLLTGQIRLPGFDGAWEVKRLGDVFAFSGGLSASRDQLSDTGHCYLHYGDIHLSRKTYIDVEAEILDIPKLDVPLAEVSSSALLQDGDIVFVDASEDDEGTSKHLVVVNPEGRRYISGLHTIVAKSKGNGLANLFKRYCFQTRNIKEQFRFFAVGTKVSGISKTSIAKIELLYPLLLDEQTAIATILSDMDAELAALEARRDKTRALKQGMMQELLTGRIRLV</sequence>
<dbReference type="InterPro" id="IPR000055">
    <property type="entry name" value="Restrct_endonuc_typeI_TRD"/>
</dbReference>
<evidence type="ECO:0000256" key="3">
    <source>
        <dbReference type="ARBA" id="ARBA00023125"/>
    </source>
</evidence>
<protein>
    <recommendedName>
        <fullName evidence="5">Type I restriction modification DNA specificity domain-containing protein</fullName>
    </recommendedName>
</protein>
<evidence type="ECO:0000313" key="6">
    <source>
        <dbReference type="EMBL" id="BDD86072.1"/>
    </source>
</evidence>
<dbReference type="InterPro" id="IPR044946">
    <property type="entry name" value="Restrct_endonuc_typeI_TRD_sf"/>
</dbReference>
<dbReference type="InterPro" id="IPR052021">
    <property type="entry name" value="Type-I_RS_S_subunit"/>
</dbReference>
<dbReference type="Pfam" id="PF01420">
    <property type="entry name" value="Methylase_S"/>
    <property type="match status" value="1"/>
</dbReference>
<dbReference type="Gene3D" id="3.90.220.20">
    <property type="entry name" value="DNA methylase specificity domains"/>
    <property type="match status" value="1"/>
</dbReference>
<keyword evidence="4" id="KW-0175">Coiled coil</keyword>
<gene>
    <name evidence="6" type="ORF">DPPLL_04370</name>
</gene>